<dbReference type="EMBL" id="JAOQJU010000010">
    <property type="protein sequence ID" value="MCU6686774.1"/>
    <property type="molecule type" value="Genomic_DNA"/>
</dbReference>
<sequence>MTRFQKELSGALGAYWKRAAEKELEKVREDLQAGKITIDENGVARNCIGRVLMSDMLEKLAMVTDKVSVEATTAARDKEVSKSLAEYRKSARPVSEEERMEMQAAFGKGTTVVNVLTGEKTEL</sequence>
<proteinExistence type="predicted"/>
<organism evidence="1 2">
    <name type="scientific">Dorea acetigenes</name>
    <dbReference type="NCBI Taxonomy" id="2981787"/>
    <lineage>
        <taxon>Bacteria</taxon>
        <taxon>Bacillati</taxon>
        <taxon>Bacillota</taxon>
        <taxon>Clostridia</taxon>
        <taxon>Lachnospirales</taxon>
        <taxon>Lachnospiraceae</taxon>
        <taxon>Dorea</taxon>
    </lineage>
</organism>
<comment type="caution">
    <text evidence="1">The sequence shown here is derived from an EMBL/GenBank/DDBJ whole genome shotgun (WGS) entry which is preliminary data.</text>
</comment>
<keyword evidence="2" id="KW-1185">Reference proteome</keyword>
<evidence type="ECO:0000313" key="2">
    <source>
        <dbReference type="Proteomes" id="UP001652431"/>
    </source>
</evidence>
<name>A0ABT2RMY9_9FIRM</name>
<reference evidence="1 2" key="1">
    <citation type="journal article" date="2021" name="ISME Commun">
        <title>Automated analysis of genomic sequences facilitates high-throughput and comprehensive description of bacteria.</title>
        <authorList>
            <person name="Hitch T.C.A."/>
        </authorList>
    </citation>
    <scope>NUCLEOTIDE SEQUENCE [LARGE SCALE GENOMIC DNA]</scope>
    <source>
        <strain evidence="1 2">Sanger_03</strain>
    </source>
</reference>
<gene>
    <name evidence="1" type="ORF">OCV99_09495</name>
</gene>
<dbReference type="Proteomes" id="UP001652431">
    <property type="component" value="Unassembled WGS sequence"/>
</dbReference>
<accession>A0ABT2RMY9</accession>
<evidence type="ECO:0000313" key="1">
    <source>
        <dbReference type="EMBL" id="MCU6686774.1"/>
    </source>
</evidence>
<protein>
    <submittedName>
        <fullName evidence="1">Uncharacterized protein</fullName>
    </submittedName>
</protein>
<dbReference type="RefSeq" id="WP_158370092.1">
    <property type="nucleotide sequence ID" value="NZ_JAOQJU010000010.1"/>
</dbReference>